<dbReference type="AlphaFoldDB" id="A0A9W8MHX1"/>
<comment type="caution">
    <text evidence="3">The sequence shown here is derived from an EMBL/GenBank/DDBJ whole genome shotgun (WGS) entry which is preliminary data.</text>
</comment>
<feature type="domain" description="Vps72/YL1 N-terminal" evidence="2">
    <location>
        <begin position="13"/>
        <end position="198"/>
    </location>
</feature>
<evidence type="ECO:0000256" key="1">
    <source>
        <dbReference type="SAM" id="MobiDB-lite"/>
    </source>
</evidence>
<proteinExistence type="predicted"/>
<dbReference type="InterPro" id="IPR046757">
    <property type="entry name" value="YL1_N"/>
</dbReference>
<dbReference type="PANTHER" id="PTHR13275:SF4">
    <property type="entry name" value="VACUOLAR PROTEIN SORTING-ASSOCIATED PROTEIN 72 HOMOLOG"/>
    <property type="match status" value="1"/>
</dbReference>
<gene>
    <name evidence="3" type="ORF">H1R20_g7434</name>
</gene>
<sequence length="244" mass="27670">MDDEPIEFLVSRRSKRSTAGNRMQAALAEMAAEDLNKDVEDDNDFTVENDEQDVFESDFESTDEEEEAEKDGEEAGEQMVHEEERKERKPRIEDISDDLPVASTSAAVGDSSLKRKRKSLRTQTVLNTTATVKRLKEIENNRALAPKKAKTEAKTYTQAELIARALDNEEGNIREHRDYLKNEEEKRKQARVVRATVKVLAVAYFCFELDVCLVSCVSTELRYAQPTPAATPWFCSLSFSASYT</sequence>
<evidence type="ECO:0000313" key="3">
    <source>
        <dbReference type="EMBL" id="KAJ2929648.1"/>
    </source>
</evidence>
<feature type="compositionally biased region" description="Acidic residues" evidence="1">
    <location>
        <begin position="41"/>
        <end position="76"/>
    </location>
</feature>
<dbReference type="Proteomes" id="UP001140091">
    <property type="component" value="Unassembled WGS sequence"/>
</dbReference>
<dbReference type="EMBL" id="JANBPK010000863">
    <property type="protein sequence ID" value="KAJ2929648.1"/>
    <property type="molecule type" value="Genomic_DNA"/>
</dbReference>
<feature type="compositionally biased region" description="Basic and acidic residues" evidence="1">
    <location>
        <begin position="79"/>
        <end position="94"/>
    </location>
</feature>
<organism evidence="3 4">
    <name type="scientific">Candolleomyces eurysporus</name>
    <dbReference type="NCBI Taxonomy" id="2828524"/>
    <lineage>
        <taxon>Eukaryota</taxon>
        <taxon>Fungi</taxon>
        <taxon>Dikarya</taxon>
        <taxon>Basidiomycota</taxon>
        <taxon>Agaricomycotina</taxon>
        <taxon>Agaricomycetes</taxon>
        <taxon>Agaricomycetidae</taxon>
        <taxon>Agaricales</taxon>
        <taxon>Agaricineae</taxon>
        <taxon>Psathyrellaceae</taxon>
        <taxon>Candolleomyces</taxon>
    </lineage>
</organism>
<feature type="region of interest" description="Disordered" evidence="1">
    <location>
        <begin position="1"/>
        <end position="21"/>
    </location>
</feature>
<protein>
    <recommendedName>
        <fullName evidence="2">Vps72/YL1 N-terminal domain-containing protein</fullName>
    </recommendedName>
</protein>
<dbReference type="GO" id="GO:0005634">
    <property type="term" value="C:nucleus"/>
    <property type="evidence" value="ECO:0007669"/>
    <property type="project" value="TreeGrafter"/>
</dbReference>
<dbReference type="OrthoDB" id="78296at2759"/>
<name>A0A9W8MHX1_9AGAR</name>
<evidence type="ECO:0000259" key="2">
    <source>
        <dbReference type="Pfam" id="PF05764"/>
    </source>
</evidence>
<dbReference type="Pfam" id="PF05764">
    <property type="entry name" value="YL1"/>
    <property type="match status" value="1"/>
</dbReference>
<dbReference type="PANTHER" id="PTHR13275">
    <property type="entry name" value="YL-1 PROTEIN TRANSCRIPTION FACTOR-LIKE 1"/>
    <property type="match status" value="1"/>
</dbReference>
<feature type="region of interest" description="Disordered" evidence="1">
    <location>
        <begin position="41"/>
        <end position="115"/>
    </location>
</feature>
<accession>A0A9W8MHX1</accession>
<reference evidence="3" key="1">
    <citation type="submission" date="2022-06" db="EMBL/GenBank/DDBJ databases">
        <title>Genome Sequence of Candolleomyces eurysporus.</title>
        <authorList>
            <person name="Buettner E."/>
        </authorList>
    </citation>
    <scope>NUCLEOTIDE SEQUENCE</scope>
    <source>
        <strain evidence="3">VTCC 930004</strain>
    </source>
</reference>
<feature type="non-terminal residue" evidence="3">
    <location>
        <position position="244"/>
    </location>
</feature>
<evidence type="ECO:0000313" key="4">
    <source>
        <dbReference type="Proteomes" id="UP001140091"/>
    </source>
</evidence>
<keyword evidence="4" id="KW-1185">Reference proteome</keyword>